<sequence length="45" mass="4677">MKAARGMYGLGDPLYLPPGHGDAYVFGRGTLGLSSDVRLGQALTP</sequence>
<reference evidence="1 2" key="1">
    <citation type="submission" date="2024-06" db="EMBL/GenBank/DDBJ databases">
        <title>The Natural Products Discovery Center: Release of the First 8490 Sequenced Strains for Exploring Actinobacteria Biosynthetic Diversity.</title>
        <authorList>
            <person name="Kalkreuter E."/>
            <person name="Kautsar S.A."/>
            <person name="Yang D."/>
            <person name="Bader C.D."/>
            <person name="Teijaro C.N."/>
            <person name="Fluegel L."/>
            <person name="Davis C.M."/>
            <person name="Simpson J.R."/>
            <person name="Lauterbach L."/>
            <person name="Steele A.D."/>
            <person name="Gui C."/>
            <person name="Meng S."/>
            <person name="Li G."/>
            <person name="Viehrig K."/>
            <person name="Ye F."/>
            <person name="Su P."/>
            <person name="Kiefer A.F."/>
            <person name="Nichols A."/>
            <person name="Cepeda A.J."/>
            <person name="Yan W."/>
            <person name="Fan B."/>
            <person name="Jiang Y."/>
            <person name="Adhikari A."/>
            <person name="Zheng C.-J."/>
            <person name="Schuster L."/>
            <person name="Cowan T.M."/>
            <person name="Smanski M.J."/>
            <person name="Chevrette M.G."/>
            <person name="De Carvalho L.P.S."/>
            <person name="Shen B."/>
        </authorList>
    </citation>
    <scope>NUCLEOTIDE SEQUENCE [LARGE SCALE GENOMIC DNA]</scope>
    <source>
        <strain evidence="1 2">NPDC048274</strain>
    </source>
</reference>
<name>A0ABV3EB32_9ACTN</name>
<dbReference type="RefSeq" id="WP_359985551.1">
    <property type="nucleotide sequence ID" value="NZ_JBEZLS010000021.1"/>
</dbReference>
<keyword evidence="2" id="KW-1185">Reference proteome</keyword>
<evidence type="ECO:0000313" key="1">
    <source>
        <dbReference type="EMBL" id="MEU9354366.1"/>
    </source>
</evidence>
<gene>
    <name evidence="1" type="ORF">AB0D65_26170</name>
</gene>
<comment type="caution">
    <text evidence="1">The sequence shown here is derived from an EMBL/GenBank/DDBJ whole genome shotgun (WGS) entry which is preliminary data.</text>
</comment>
<accession>A0ABV3EB32</accession>
<proteinExistence type="predicted"/>
<organism evidence="1 2">
    <name type="scientific">Streptomyces griseoloalbus</name>
    <dbReference type="NCBI Taxonomy" id="67303"/>
    <lineage>
        <taxon>Bacteria</taxon>
        <taxon>Bacillati</taxon>
        <taxon>Actinomycetota</taxon>
        <taxon>Actinomycetes</taxon>
        <taxon>Kitasatosporales</taxon>
        <taxon>Streptomycetaceae</taxon>
        <taxon>Streptomyces</taxon>
    </lineage>
</organism>
<evidence type="ECO:0000313" key="2">
    <source>
        <dbReference type="Proteomes" id="UP001551582"/>
    </source>
</evidence>
<dbReference type="Proteomes" id="UP001551582">
    <property type="component" value="Unassembled WGS sequence"/>
</dbReference>
<dbReference type="EMBL" id="JBEZLS010000021">
    <property type="protein sequence ID" value="MEU9354366.1"/>
    <property type="molecule type" value="Genomic_DNA"/>
</dbReference>
<protein>
    <submittedName>
        <fullName evidence="1">Uncharacterized protein</fullName>
    </submittedName>
</protein>